<keyword evidence="1" id="KW-0732">Signal</keyword>
<sequence length="159" mass="17644">MKNIFLICMILVGLTSFAYAKNSVTATFIGKNSSLSLELSGININYNFVGNPAIPDSNSDGILSKYTKSLSFSVNSQESNAKELLKLISKNDKVDLVIKTEVNGISSTYKIKDIKAYDFSAAYSNYEDYENNTTSPLSSNIYFSFYYENLELDGVNLVK</sequence>
<reference evidence="4 5" key="1">
    <citation type="submission" date="2018-05" db="EMBL/GenBank/DDBJ databases">
        <authorList>
            <consortium name="PulseNet: The National Subtyping Network for Foodborne Disease Surveillance"/>
            <person name="Tarr C.L."/>
            <person name="Trees E."/>
            <person name="Katz L.S."/>
            <person name="Carleton-Romer H.A."/>
            <person name="Stroika S."/>
            <person name="Kucerova Z."/>
            <person name="Roache K.F."/>
            <person name="Sabol A.L."/>
            <person name="Besser J."/>
            <person name="Gerner-Smidt P."/>
        </authorList>
    </citation>
    <scope>NUCLEOTIDE SEQUENCE</scope>
    <source>
        <strain evidence="3">2014D-0197</strain>
        <strain evidence="2 5">2016D-0221</strain>
        <strain evidence="4">D4313</strain>
    </source>
</reference>
<dbReference type="EMBL" id="AABQDW010000002">
    <property type="protein sequence ID" value="EAI5407337.1"/>
    <property type="molecule type" value="Genomic_DNA"/>
</dbReference>
<evidence type="ECO:0000313" key="2">
    <source>
        <dbReference type="EMBL" id="EAI5407337.1"/>
    </source>
</evidence>
<proteinExistence type="predicted"/>
<evidence type="ECO:0000256" key="1">
    <source>
        <dbReference type="SAM" id="SignalP"/>
    </source>
</evidence>
<evidence type="ECO:0008006" key="6">
    <source>
        <dbReference type="Google" id="ProtNLM"/>
    </source>
</evidence>
<evidence type="ECO:0000313" key="4">
    <source>
        <dbReference type="EMBL" id="EAK0468350.1"/>
    </source>
</evidence>
<dbReference type="AlphaFoldDB" id="A0A5L4IYH5"/>
<name>A0A5L4IYH5_CAMFE</name>
<dbReference type="EMBL" id="AACCXK010000005">
    <property type="protein sequence ID" value="EAK0452736.1"/>
    <property type="molecule type" value="Genomic_DNA"/>
</dbReference>
<organism evidence="4">
    <name type="scientific">Campylobacter fetus</name>
    <dbReference type="NCBI Taxonomy" id="196"/>
    <lineage>
        <taxon>Bacteria</taxon>
        <taxon>Pseudomonadati</taxon>
        <taxon>Campylobacterota</taxon>
        <taxon>Epsilonproteobacteria</taxon>
        <taxon>Campylobacterales</taxon>
        <taxon>Campylobacteraceae</taxon>
        <taxon>Campylobacter</taxon>
    </lineage>
</organism>
<feature type="chain" id="PRO_5036146354" description="Periplasmic protein" evidence="1">
    <location>
        <begin position="21"/>
        <end position="159"/>
    </location>
</feature>
<evidence type="ECO:0000313" key="3">
    <source>
        <dbReference type="EMBL" id="EAK0452736.1"/>
    </source>
</evidence>
<accession>A0A5L4IYH5</accession>
<dbReference type="Proteomes" id="UP000557842">
    <property type="component" value="Unassembled WGS sequence"/>
</dbReference>
<protein>
    <recommendedName>
        <fullName evidence="6">Periplasmic protein</fullName>
    </recommendedName>
</protein>
<evidence type="ECO:0000313" key="5">
    <source>
        <dbReference type="Proteomes" id="UP000557842"/>
    </source>
</evidence>
<dbReference type="EMBL" id="AACCXM010000002">
    <property type="protein sequence ID" value="EAK0468350.1"/>
    <property type="molecule type" value="Genomic_DNA"/>
</dbReference>
<comment type="caution">
    <text evidence="4">The sequence shown here is derived from an EMBL/GenBank/DDBJ whole genome shotgun (WGS) entry which is preliminary data.</text>
</comment>
<dbReference type="RefSeq" id="WP_065843949.1">
    <property type="nucleotide sequence ID" value="NZ_AABUZP020000024.1"/>
</dbReference>
<feature type="signal peptide" evidence="1">
    <location>
        <begin position="1"/>
        <end position="20"/>
    </location>
</feature>
<gene>
    <name evidence="3" type="ORF">AAH17_03590</name>
    <name evidence="4" type="ORF">AAH24_03050</name>
    <name evidence="2" type="ORF">BVH53_01245</name>
</gene>